<dbReference type="PROSITE" id="PS00330">
    <property type="entry name" value="HEMOLYSIN_CALCIUM"/>
    <property type="match status" value="5"/>
</dbReference>
<dbReference type="AlphaFoldDB" id="A0A941BME9"/>
<feature type="domain" description="Haemolysin-type calcium binding-related" evidence="4">
    <location>
        <begin position="528"/>
        <end position="563"/>
    </location>
</feature>
<comment type="caution">
    <text evidence="5">The sequence shown here is derived from an EMBL/GenBank/DDBJ whole genome shotgun (WGS) entry which is preliminary data.</text>
</comment>
<dbReference type="InterPro" id="IPR010566">
    <property type="entry name" value="Haemolys_ca-bd"/>
</dbReference>
<evidence type="ECO:0000256" key="1">
    <source>
        <dbReference type="ARBA" id="ARBA00004613"/>
    </source>
</evidence>
<evidence type="ECO:0000313" key="5">
    <source>
        <dbReference type="EMBL" id="MBQ0961948.1"/>
    </source>
</evidence>
<dbReference type="InterPro" id="IPR001343">
    <property type="entry name" value="Hemolysn_Ca-bd"/>
</dbReference>
<dbReference type="InterPro" id="IPR050557">
    <property type="entry name" value="RTX_toxin/Mannuronan_C5-epim"/>
</dbReference>
<evidence type="ECO:0000256" key="3">
    <source>
        <dbReference type="ARBA" id="ARBA00022837"/>
    </source>
</evidence>
<keyword evidence="6" id="KW-1185">Reference proteome</keyword>
<dbReference type="PANTHER" id="PTHR38340:SF1">
    <property type="entry name" value="S-LAYER PROTEIN"/>
    <property type="match status" value="1"/>
</dbReference>
<dbReference type="GO" id="GO:0005509">
    <property type="term" value="F:calcium ion binding"/>
    <property type="evidence" value="ECO:0007669"/>
    <property type="project" value="InterPro"/>
</dbReference>
<dbReference type="InterPro" id="IPR011049">
    <property type="entry name" value="Serralysin-like_metalloprot_C"/>
</dbReference>
<sequence length="607" mass="62030">DYFSGAEGDDSLLGGAGNDTLQGGADADTLVGGVGNDSLDGGVGGDTYLMKAGDGVDTVSEYDSTPGNVDTVRFADLASTRLSALERRDNNLVLRFDSGEQVTISNQFYSEGTGFRIEQFAFSDGVSWDDAAIKARVITYGDANANNIRGYVDGSNRIYGLEGNDALYGAALADTLDGGVGNDTLWGYAGNDVMDGGEGADVMLGGDGNDTYVIDNLADSVTENVSAGVDSIWSWVSIGALGANIEEVRLQGTQALDATGNQLANFLVGNAASNRLTGGDGSDTLDGGSGADILIGGSGNDIFLVESLGDVVTELAGEGVDRIQSAVTILELAASVEELELLGSEAINGAGNELSNIILGNSAGNVLTGGAGADSLFGAAGNDTLSGGIGVDALAGGDGADVYQLDGDGDSVVELAAEGLDTVRSSSSVSALWANVENLTLTGARSIDGVGNELSNRINGSSGNNKLDGRAGNDTLLGGLGIDTYILGRGYGSDRFTDIDSTAGNTDILAFGSDIAAEQLWFRRSGNDLEISVIGTSDRALVTDWYLASANHLEKIRTLDGRTLLDTKVDNLVNAMAAFAPPPPGQLTLPPDYLAALSPVIASNWRG</sequence>
<dbReference type="SUPFAM" id="SSF51120">
    <property type="entry name" value="beta-Roll"/>
    <property type="match status" value="5"/>
</dbReference>
<protein>
    <submittedName>
        <fullName evidence="5">Calcium-binding protein</fullName>
    </submittedName>
</protein>
<keyword evidence="2" id="KW-0964">Secreted</keyword>
<proteinExistence type="predicted"/>
<accession>A0A941BME9</accession>
<evidence type="ECO:0000313" key="6">
    <source>
        <dbReference type="Proteomes" id="UP000678374"/>
    </source>
</evidence>
<dbReference type="EMBL" id="JAGQDE010000046">
    <property type="protein sequence ID" value="MBQ0961948.1"/>
    <property type="molecule type" value="Genomic_DNA"/>
</dbReference>
<comment type="subcellular location">
    <subcellularLocation>
        <location evidence="1">Secreted</location>
    </subcellularLocation>
</comment>
<dbReference type="Pfam" id="PF06594">
    <property type="entry name" value="HCBP_related"/>
    <property type="match status" value="2"/>
</dbReference>
<organism evidence="5 6">
    <name type="scientific">Ideonella aquatica</name>
    <dbReference type="NCBI Taxonomy" id="2824119"/>
    <lineage>
        <taxon>Bacteria</taxon>
        <taxon>Pseudomonadati</taxon>
        <taxon>Pseudomonadota</taxon>
        <taxon>Betaproteobacteria</taxon>
        <taxon>Burkholderiales</taxon>
        <taxon>Sphaerotilaceae</taxon>
        <taxon>Ideonella</taxon>
    </lineage>
</organism>
<feature type="non-terminal residue" evidence="5">
    <location>
        <position position="1"/>
    </location>
</feature>
<dbReference type="Proteomes" id="UP000678374">
    <property type="component" value="Unassembled WGS sequence"/>
</dbReference>
<dbReference type="Gene3D" id="2.150.10.10">
    <property type="entry name" value="Serralysin-like metalloprotease, C-terminal"/>
    <property type="match status" value="5"/>
</dbReference>
<dbReference type="Pfam" id="PF00353">
    <property type="entry name" value="HemolysinCabind"/>
    <property type="match status" value="6"/>
</dbReference>
<dbReference type="PRINTS" id="PR00313">
    <property type="entry name" value="CABNDNGRPT"/>
</dbReference>
<dbReference type="PANTHER" id="PTHR38340">
    <property type="entry name" value="S-LAYER PROTEIN"/>
    <property type="match status" value="1"/>
</dbReference>
<keyword evidence="3" id="KW-0106">Calcium</keyword>
<dbReference type="GO" id="GO:0005576">
    <property type="term" value="C:extracellular region"/>
    <property type="evidence" value="ECO:0007669"/>
    <property type="project" value="UniProtKB-SubCell"/>
</dbReference>
<dbReference type="InterPro" id="IPR018511">
    <property type="entry name" value="Hemolysin-typ_Ca-bd_CS"/>
</dbReference>
<gene>
    <name evidence="5" type="ORF">KAK06_23625</name>
</gene>
<evidence type="ECO:0000256" key="2">
    <source>
        <dbReference type="ARBA" id="ARBA00022525"/>
    </source>
</evidence>
<evidence type="ECO:0000259" key="4">
    <source>
        <dbReference type="Pfam" id="PF06594"/>
    </source>
</evidence>
<reference evidence="5" key="1">
    <citation type="submission" date="2021-04" db="EMBL/GenBank/DDBJ databases">
        <title>The genome sequence of Ideonella sp. 4Y11.</title>
        <authorList>
            <person name="Liu Y."/>
        </authorList>
    </citation>
    <scope>NUCLEOTIDE SEQUENCE</scope>
    <source>
        <strain evidence="5">4Y11</strain>
    </source>
</reference>
<dbReference type="RefSeq" id="WP_210804628.1">
    <property type="nucleotide sequence ID" value="NZ_JAGQDE010000046.1"/>
</dbReference>
<feature type="domain" description="Haemolysin-type calcium binding-related" evidence="4">
    <location>
        <begin position="97"/>
        <end position="131"/>
    </location>
</feature>
<name>A0A941BME9_9BURK</name>